<dbReference type="Pfam" id="PF00733">
    <property type="entry name" value="Asn_synthase"/>
    <property type="match status" value="1"/>
</dbReference>
<dbReference type="GO" id="GO:0004066">
    <property type="term" value="F:asparagine synthase (glutamine-hydrolyzing) activity"/>
    <property type="evidence" value="ECO:0007669"/>
    <property type="project" value="InterPro"/>
</dbReference>
<comment type="caution">
    <text evidence="2">The sequence shown here is derived from an EMBL/GenBank/DDBJ whole genome shotgun (WGS) entry which is preliminary data.</text>
</comment>
<evidence type="ECO:0000259" key="1">
    <source>
        <dbReference type="Pfam" id="PF00733"/>
    </source>
</evidence>
<dbReference type="GO" id="GO:0006529">
    <property type="term" value="P:asparagine biosynthetic process"/>
    <property type="evidence" value="ECO:0007669"/>
    <property type="project" value="InterPro"/>
</dbReference>
<protein>
    <recommendedName>
        <fullName evidence="1">Asparagine synthetase domain-containing protein</fullName>
    </recommendedName>
</protein>
<dbReference type="Proteomes" id="UP000308705">
    <property type="component" value="Unassembled WGS sequence"/>
</dbReference>
<name>A0A4U3LPB0_9ACTN</name>
<evidence type="ECO:0000313" key="2">
    <source>
        <dbReference type="EMBL" id="TKK77099.1"/>
    </source>
</evidence>
<dbReference type="SUPFAM" id="SSF52402">
    <property type="entry name" value="Adenine nucleotide alpha hydrolases-like"/>
    <property type="match status" value="1"/>
</dbReference>
<reference evidence="2 3" key="1">
    <citation type="submission" date="2019-04" db="EMBL/GenBank/DDBJ databases">
        <title>Herbidospora sp. NEAU-GS14.nov., a novel actinomycete isolated from soil.</title>
        <authorList>
            <person name="Han L."/>
        </authorList>
    </citation>
    <scope>NUCLEOTIDE SEQUENCE [LARGE SCALE GENOMIC DNA]</scope>
    <source>
        <strain evidence="2 3">NEAU-GS14</strain>
    </source>
</reference>
<proteinExistence type="predicted"/>
<accession>A0A4U3LPB0</accession>
<dbReference type="RefSeq" id="WP_137251959.1">
    <property type="nucleotide sequence ID" value="NZ_SZQA01000089.1"/>
</dbReference>
<dbReference type="InterPro" id="IPR014729">
    <property type="entry name" value="Rossmann-like_a/b/a_fold"/>
</dbReference>
<evidence type="ECO:0000313" key="3">
    <source>
        <dbReference type="Proteomes" id="UP000308705"/>
    </source>
</evidence>
<feature type="domain" description="Asparagine synthetase" evidence="1">
    <location>
        <begin position="136"/>
        <end position="535"/>
    </location>
</feature>
<dbReference type="InterPro" id="IPR001962">
    <property type="entry name" value="Asn_synthase"/>
</dbReference>
<sequence length="536" mass="56595">MRVYGSPPSALLRAVDRDDGRVVFLGHVLATERELRTAPLRELPGAYSCATVTAAGVELHTDRAGQFPFHISVRGHETLIAHHATLLAALHSRTPDPLSAAIQIACPNVLPLTMGRSFFTDVGRYENAHHGPVAGLRAALVEAVRRRGPGASADFSGGIDSTSLAFLAAADGPVDAVVYHHDRIPAADLDAARRAAALSDRIRLSVVTGDQHTLPYQGISPDPPAFGATADRTGLDWPAPGLLAYRRAALRLDWARRREAEGTVHLTGEGADALFQPPPSYLATLFRQGELRRWASHSARLSRLRQASALDLAVRAARLAATSHGRALRALARSLARPSSADAPGPGDAVGWWNVAGEAAGWLTPQIRGDLADLAGEPATARKLPAGLTPARHATLASLRSAADAQRFLRTLGDHLGVAVHAPYLDDAVVGAVLDGPAPVPDPARAKPQLADALAGLVPKVVLTRRTKGAYQAEEYAGARAARRQIAGLLDDSRLADLGVVDPAAVRTTLTRLNAGAPVPLSALGRLVALEVWLRR</sequence>
<gene>
    <name evidence="2" type="ORF">FDA94_38560</name>
</gene>
<dbReference type="AlphaFoldDB" id="A0A4U3LPB0"/>
<dbReference type="OrthoDB" id="7053173at2"/>
<dbReference type="EMBL" id="SZQA01000089">
    <property type="protein sequence ID" value="TKK77099.1"/>
    <property type="molecule type" value="Genomic_DNA"/>
</dbReference>
<keyword evidence="3" id="KW-1185">Reference proteome</keyword>
<organism evidence="2 3">
    <name type="scientific">Herbidospora galbida</name>
    <dbReference type="NCBI Taxonomy" id="2575442"/>
    <lineage>
        <taxon>Bacteria</taxon>
        <taxon>Bacillati</taxon>
        <taxon>Actinomycetota</taxon>
        <taxon>Actinomycetes</taxon>
        <taxon>Streptosporangiales</taxon>
        <taxon>Streptosporangiaceae</taxon>
        <taxon>Herbidospora</taxon>
    </lineage>
</organism>
<dbReference type="Gene3D" id="3.40.50.620">
    <property type="entry name" value="HUPs"/>
    <property type="match status" value="1"/>
</dbReference>